<feature type="compositionally biased region" description="Low complexity" evidence="1">
    <location>
        <begin position="454"/>
        <end position="476"/>
    </location>
</feature>
<dbReference type="GO" id="GO:0008157">
    <property type="term" value="F:protein phosphatase 1 binding"/>
    <property type="evidence" value="ECO:0007669"/>
    <property type="project" value="InterPro"/>
</dbReference>
<evidence type="ECO:0000256" key="1">
    <source>
        <dbReference type="SAM" id="MobiDB-lite"/>
    </source>
</evidence>
<keyword evidence="2" id="KW-1133">Transmembrane helix</keyword>
<feature type="compositionally biased region" description="Basic and acidic residues" evidence="1">
    <location>
        <begin position="514"/>
        <end position="527"/>
    </location>
</feature>
<feature type="compositionally biased region" description="Low complexity" evidence="1">
    <location>
        <begin position="494"/>
        <end position="504"/>
    </location>
</feature>
<keyword evidence="4" id="KW-1185">Reference proteome</keyword>
<dbReference type="HOGENOM" id="CLU_021324_0_0_1"/>
<comment type="caution">
    <text evidence="3">The sequence shown here is derived from an EMBL/GenBank/DDBJ whole genome shotgun (WGS) entry which is preliminary data.</text>
</comment>
<gene>
    <name evidence="3" type="ORF">SU7_0019</name>
</gene>
<keyword evidence="2" id="KW-0472">Membrane</keyword>
<dbReference type="PRINTS" id="PR02082">
    <property type="entry name" value="GLC7IP4"/>
</dbReference>
<protein>
    <submittedName>
        <fullName evidence="3">Gip4p</fullName>
    </submittedName>
</protein>
<proteinExistence type="predicted"/>
<dbReference type="EMBL" id="ALIE01000002">
    <property type="protein sequence ID" value="EJS44855.1"/>
    <property type="molecule type" value="Genomic_DNA"/>
</dbReference>
<dbReference type="InterPro" id="IPR026241">
    <property type="entry name" value="GIP4"/>
</dbReference>
<feature type="compositionally biased region" description="Low complexity" evidence="1">
    <location>
        <begin position="596"/>
        <end position="617"/>
    </location>
</feature>
<dbReference type="OrthoDB" id="3973067at2759"/>
<feature type="compositionally biased region" description="Basic residues" evidence="1">
    <location>
        <begin position="444"/>
        <end position="453"/>
    </location>
</feature>
<feature type="region of interest" description="Disordered" evidence="1">
    <location>
        <begin position="596"/>
        <end position="633"/>
    </location>
</feature>
<evidence type="ECO:0000256" key="2">
    <source>
        <dbReference type="SAM" id="Phobius"/>
    </source>
</evidence>
<organism evidence="3 4">
    <name type="scientific">Saccharomyces arboricola (strain H-6 / AS 2.3317 / CBS 10644)</name>
    <name type="common">Yeast</name>
    <dbReference type="NCBI Taxonomy" id="1160507"/>
    <lineage>
        <taxon>Eukaryota</taxon>
        <taxon>Fungi</taxon>
        <taxon>Dikarya</taxon>
        <taxon>Ascomycota</taxon>
        <taxon>Saccharomycotina</taxon>
        <taxon>Saccharomycetes</taxon>
        <taxon>Saccharomycetales</taxon>
        <taxon>Saccharomycetaceae</taxon>
        <taxon>Saccharomyces</taxon>
    </lineage>
</organism>
<feature type="transmembrane region" description="Helical" evidence="2">
    <location>
        <begin position="71"/>
        <end position="94"/>
    </location>
</feature>
<dbReference type="GO" id="GO:0005737">
    <property type="term" value="C:cytoplasm"/>
    <property type="evidence" value="ECO:0007669"/>
    <property type="project" value="InterPro"/>
</dbReference>
<name>J8PRS5_SACAR</name>
<feature type="region of interest" description="Disordered" evidence="1">
    <location>
        <begin position="439"/>
        <end position="561"/>
    </location>
</feature>
<evidence type="ECO:0000313" key="3">
    <source>
        <dbReference type="EMBL" id="EJS44855.1"/>
    </source>
</evidence>
<feature type="compositionally biased region" description="Polar residues" evidence="1">
    <location>
        <begin position="618"/>
        <end position="633"/>
    </location>
</feature>
<accession>J8PRS5</accession>
<reference evidence="3 4" key="1">
    <citation type="journal article" date="2013" name="BMC Genomics">
        <title>High quality de novo sequencing and assembly of the Saccharomyces arboricolus genome.</title>
        <authorList>
            <person name="Liti G."/>
            <person name="Nguyen Ba A.N."/>
            <person name="Blythe M."/>
            <person name="Mueller C.A."/>
            <person name="Bergstroem A."/>
            <person name="Cubillos F.A."/>
            <person name="Dafhnis-Calas F."/>
            <person name="Khoshraftar S."/>
            <person name="Malla S."/>
            <person name="Mehta N."/>
            <person name="Siow C.C."/>
            <person name="Warringer J."/>
            <person name="Moses A.M."/>
            <person name="Louis E.J."/>
            <person name="Nieduszynski C.A."/>
        </authorList>
    </citation>
    <scope>NUCLEOTIDE SEQUENCE [LARGE SCALE GENOMIC DNA]</scope>
    <source>
        <strain evidence="4">H-6 / AS 2.3317 / CBS 10644</strain>
    </source>
</reference>
<dbReference type="Proteomes" id="UP000006968">
    <property type="component" value="Chromosome I"/>
</dbReference>
<evidence type="ECO:0000313" key="4">
    <source>
        <dbReference type="Proteomes" id="UP000006968"/>
    </source>
</evidence>
<dbReference type="GO" id="GO:0019888">
    <property type="term" value="F:protein phosphatase regulator activity"/>
    <property type="evidence" value="ECO:0007669"/>
    <property type="project" value="InterPro"/>
</dbReference>
<dbReference type="AlphaFoldDB" id="J8PRS5"/>
<sequence>MVDVQRRKKMLAKAAASASIPAIKGSVPLDSFDIKIIQYKNALYKLTELSRLLNVLVPHLKKKRDDKSYKIIPLVNFILSLCEGPIFNVSPVLAKRYHMLCRFQLVKLTEVQQRLSTNFIDVEGWMFPEEVPLDHYKSCIYNYSLQWKILNSLSCIAQNAIKIYNAKLRQILLERDAYKSRSLPLDTSIIEDLLNPVEMSLILDLAVLINDPIKDKSTHSFYKLQWQVMEKLNSCVHTKIFPILRNYYNRLQKFSETRPISLSNLQKDLPHWEWTLHRIYTFHLRVFSVLCVIISLSRQVFLPNKQHFLDIRTRLSSENTYSFDLVISDLTALLSPESVDHTTLRELQEDLKFWTQTTRADNNLLRTPIFHLQPGLIIELFNNQINKIIPKLRSIMTLLSNWMDCWKYIENNYKTFDDTDDDLENLLKEKLERDRTAYLELKPPKSKLKKKPSLTKLSASSSPSPSSSPMSSASPSRQASIDSIRTRAKAHLASSSSRSPSLSPVRTTFNNKSAEIKKGIVSPEKRKIINGRRPRSSSLQSYTNKQQTTYLNSARHPPVLPPSKLNNQRSNSLQASTMTLNQKIVQDTVRHLMNKTASTPNSSTSSSLAPSPKISSIRTSSLAKSPGTATINGGDTLAIETLTLDSDSSTTELSIKKVRFIGVPPMTDVENPKPTKMGWYKKPAVLHYPPIPASAVIKPLQHKSKYSTLRQEEGFTFRKSLRDGLELENGEPNSETATMPFGIEIKESAGHRLASKIRNKLR</sequence>
<keyword evidence="2" id="KW-0812">Transmembrane</keyword>
<feature type="compositionally biased region" description="Polar residues" evidence="1">
    <location>
        <begin position="536"/>
        <end position="552"/>
    </location>
</feature>